<evidence type="ECO:0000313" key="2">
    <source>
        <dbReference type="Proteomes" id="UP000190648"/>
    </source>
</evidence>
<comment type="caution">
    <text evidence="1">The sequence shown here is derived from an EMBL/GenBank/DDBJ whole genome shotgun (WGS) entry which is preliminary data.</text>
</comment>
<proteinExistence type="predicted"/>
<protein>
    <submittedName>
        <fullName evidence="1">Uncharacterized protein</fullName>
    </submittedName>
</protein>
<organism evidence="1 2">
    <name type="scientific">Patagioenas fasciata monilis</name>
    <dbReference type="NCBI Taxonomy" id="372326"/>
    <lineage>
        <taxon>Eukaryota</taxon>
        <taxon>Metazoa</taxon>
        <taxon>Chordata</taxon>
        <taxon>Craniata</taxon>
        <taxon>Vertebrata</taxon>
        <taxon>Euteleostomi</taxon>
        <taxon>Archelosauria</taxon>
        <taxon>Archosauria</taxon>
        <taxon>Dinosauria</taxon>
        <taxon>Saurischia</taxon>
        <taxon>Theropoda</taxon>
        <taxon>Coelurosauria</taxon>
        <taxon>Aves</taxon>
        <taxon>Neognathae</taxon>
        <taxon>Neoaves</taxon>
        <taxon>Columbimorphae</taxon>
        <taxon>Columbiformes</taxon>
        <taxon>Columbidae</taxon>
        <taxon>Patagioenas</taxon>
    </lineage>
</organism>
<gene>
    <name evidence="1" type="ORF">AV530_017350</name>
</gene>
<reference evidence="1 2" key="1">
    <citation type="submission" date="2016-02" db="EMBL/GenBank/DDBJ databases">
        <title>Band-tailed pigeon sequencing and assembly.</title>
        <authorList>
            <person name="Soares A.E."/>
            <person name="Novak B.J."/>
            <person name="Rice E.S."/>
            <person name="O'Connell B."/>
            <person name="Chang D."/>
            <person name="Weber S."/>
            <person name="Shapiro B."/>
        </authorList>
    </citation>
    <scope>NUCLEOTIDE SEQUENCE [LARGE SCALE GENOMIC DNA]</scope>
    <source>
        <strain evidence="1">BTP2013</strain>
        <tissue evidence="1">Blood</tissue>
    </source>
</reference>
<dbReference type="EMBL" id="LSYS01007721">
    <property type="protein sequence ID" value="OPJ71042.1"/>
    <property type="molecule type" value="Genomic_DNA"/>
</dbReference>
<accession>A0A1V4JFR2</accession>
<evidence type="ECO:0000313" key="1">
    <source>
        <dbReference type="EMBL" id="OPJ71042.1"/>
    </source>
</evidence>
<dbReference type="Proteomes" id="UP000190648">
    <property type="component" value="Unassembled WGS sequence"/>
</dbReference>
<sequence length="66" mass="7415">MSVFMDKKEETGCHFQLPASAVFPPVNGVQVGLWNPEETSFNTGFILKKTLAEEKETPFDSLRILN</sequence>
<dbReference type="AlphaFoldDB" id="A0A1V4JFR2"/>
<keyword evidence="2" id="KW-1185">Reference proteome</keyword>
<name>A0A1V4JFR2_PATFA</name>